<comment type="caution">
    <text evidence="2">The sequence shown here is derived from an EMBL/GenBank/DDBJ whole genome shotgun (WGS) entry which is preliminary data.</text>
</comment>
<evidence type="ECO:0000256" key="1">
    <source>
        <dbReference type="SAM" id="MobiDB-lite"/>
    </source>
</evidence>
<dbReference type="EMBL" id="BFAA01011969">
    <property type="protein sequence ID" value="GCB79325.1"/>
    <property type="molecule type" value="Genomic_DNA"/>
</dbReference>
<proteinExistence type="predicted"/>
<feature type="non-terminal residue" evidence="2">
    <location>
        <position position="1"/>
    </location>
</feature>
<dbReference type="PANTHER" id="PTHR22014:SF2">
    <property type="entry name" value="RNA-BINDING PROTEIN 33"/>
    <property type="match status" value="1"/>
</dbReference>
<dbReference type="STRING" id="75743.A0A401Q1Q8"/>
<feature type="compositionally biased region" description="Acidic residues" evidence="1">
    <location>
        <begin position="132"/>
        <end position="152"/>
    </location>
</feature>
<dbReference type="AlphaFoldDB" id="A0A401Q1Q8"/>
<dbReference type="GO" id="GO:0003723">
    <property type="term" value="F:RNA binding"/>
    <property type="evidence" value="ECO:0007669"/>
    <property type="project" value="TreeGrafter"/>
</dbReference>
<organism evidence="2 3">
    <name type="scientific">Scyliorhinus torazame</name>
    <name type="common">Cloudy catshark</name>
    <name type="synonym">Catulus torazame</name>
    <dbReference type="NCBI Taxonomy" id="75743"/>
    <lineage>
        <taxon>Eukaryota</taxon>
        <taxon>Metazoa</taxon>
        <taxon>Chordata</taxon>
        <taxon>Craniata</taxon>
        <taxon>Vertebrata</taxon>
        <taxon>Chondrichthyes</taxon>
        <taxon>Elasmobranchii</taxon>
        <taxon>Galeomorphii</taxon>
        <taxon>Galeoidea</taxon>
        <taxon>Carcharhiniformes</taxon>
        <taxon>Scyliorhinidae</taxon>
        <taxon>Scyliorhinus</taxon>
    </lineage>
</organism>
<sequence>VFHLSSRTSLQEFLRLVPTIYSCIIKDLPSIISDLEDDLLSDDWGLSKKNQSDQSDEELDDNLLQSDEEASESYQGVSIDINASTSFTGTSLELSKSIGDKSTEEVFNYAENAALEGVEDAQEEMEGYAQDEYAEEGEGVEYEDNDTELGEDQMDYPAEQGEEMYNDEVLDLEINDPLDDEFQDEDYTQFYATNQDMTGDLQTQDNEEYEAAATTDMRERIVEAAQEPEEVKTSKGKAKVSTEE</sequence>
<name>A0A401Q1Q8_SCYTO</name>
<dbReference type="PANTHER" id="PTHR22014">
    <property type="entry name" value="RNA-BINDING PROTEIN 33"/>
    <property type="match status" value="1"/>
</dbReference>
<dbReference type="InterPro" id="IPR039878">
    <property type="entry name" value="RBM33"/>
</dbReference>
<reference evidence="2 3" key="1">
    <citation type="journal article" date="2018" name="Nat. Ecol. Evol.">
        <title>Shark genomes provide insights into elasmobranch evolution and the origin of vertebrates.</title>
        <authorList>
            <person name="Hara Y"/>
            <person name="Yamaguchi K"/>
            <person name="Onimaru K"/>
            <person name="Kadota M"/>
            <person name="Koyanagi M"/>
            <person name="Keeley SD"/>
            <person name="Tatsumi K"/>
            <person name="Tanaka K"/>
            <person name="Motone F"/>
            <person name="Kageyama Y"/>
            <person name="Nozu R"/>
            <person name="Adachi N"/>
            <person name="Nishimura O"/>
            <person name="Nakagawa R"/>
            <person name="Tanegashima C"/>
            <person name="Kiyatake I"/>
            <person name="Matsumoto R"/>
            <person name="Murakumo K"/>
            <person name="Nishida K"/>
            <person name="Terakita A"/>
            <person name="Kuratani S"/>
            <person name="Sato K"/>
            <person name="Hyodo S Kuraku.S."/>
        </authorList>
    </citation>
    <scope>NUCLEOTIDE SEQUENCE [LARGE SCALE GENOMIC DNA]</scope>
</reference>
<evidence type="ECO:0000313" key="2">
    <source>
        <dbReference type="EMBL" id="GCB79325.1"/>
    </source>
</evidence>
<gene>
    <name evidence="2" type="ORF">scyTo_0017874</name>
</gene>
<feature type="compositionally biased region" description="Acidic residues" evidence="1">
    <location>
        <begin position="54"/>
        <end position="71"/>
    </location>
</feature>
<protein>
    <submittedName>
        <fullName evidence="2">Uncharacterized protein</fullName>
    </submittedName>
</protein>
<feature type="region of interest" description="Disordered" evidence="1">
    <location>
        <begin position="224"/>
        <end position="244"/>
    </location>
</feature>
<keyword evidence="3" id="KW-1185">Reference proteome</keyword>
<feature type="region of interest" description="Disordered" evidence="1">
    <location>
        <begin position="128"/>
        <end position="152"/>
    </location>
</feature>
<dbReference type="Proteomes" id="UP000288216">
    <property type="component" value="Unassembled WGS sequence"/>
</dbReference>
<accession>A0A401Q1Q8</accession>
<dbReference type="OrthoDB" id="5990677at2759"/>
<evidence type="ECO:0000313" key="3">
    <source>
        <dbReference type="Proteomes" id="UP000288216"/>
    </source>
</evidence>
<feature type="region of interest" description="Disordered" evidence="1">
    <location>
        <begin position="47"/>
        <end position="77"/>
    </location>
</feature>